<accession>A0A0K0DWL1</accession>
<proteinExistence type="predicted"/>
<reference evidence="2" key="1">
    <citation type="submission" date="2015-08" db="UniProtKB">
        <authorList>
            <consortium name="WormBaseParasite"/>
        </authorList>
    </citation>
    <scope>IDENTIFICATION</scope>
</reference>
<dbReference type="WBParaSite" id="TCONS_00008820.p1">
    <property type="protein sequence ID" value="TCONS_00008820.p1"/>
    <property type="gene ID" value="XLOC_006698"/>
</dbReference>
<protein>
    <submittedName>
        <fullName evidence="2 3">LITAF domain-containing protein</fullName>
    </submittedName>
</protein>
<name>A0A0K0DWL1_STRER</name>
<keyword evidence="1" id="KW-1185">Reference proteome</keyword>
<dbReference type="WBParaSite" id="SSTP_0000162800.1">
    <property type="protein sequence ID" value="SSTP_0000162800.1"/>
    <property type="gene ID" value="SSTP_0000162800"/>
</dbReference>
<evidence type="ECO:0000313" key="2">
    <source>
        <dbReference type="WBParaSite" id="SSTP_0000162800.1"/>
    </source>
</evidence>
<organism evidence="2">
    <name type="scientific">Strongyloides stercoralis</name>
    <name type="common">Threadworm</name>
    <dbReference type="NCBI Taxonomy" id="6248"/>
    <lineage>
        <taxon>Eukaryota</taxon>
        <taxon>Metazoa</taxon>
        <taxon>Ecdysozoa</taxon>
        <taxon>Nematoda</taxon>
        <taxon>Chromadorea</taxon>
        <taxon>Rhabditida</taxon>
        <taxon>Tylenchina</taxon>
        <taxon>Panagrolaimomorpha</taxon>
        <taxon>Strongyloidoidea</taxon>
        <taxon>Strongyloididae</taxon>
        <taxon>Strongyloides</taxon>
    </lineage>
</organism>
<evidence type="ECO:0000313" key="3">
    <source>
        <dbReference type="WBParaSite" id="TCONS_00008820.p1"/>
    </source>
</evidence>
<evidence type="ECO:0000313" key="1">
    <source>
        <dbReference type="Proteomes" id="UP000035681"/>
    </source>
</evidence>
<sequence>MISSNDKIFSSDNIKKKNDKEDDIMLKKRSMILYCNTCKKLVYSVPSCETYNDIKNESLKINIKFPHLYPAIPCIYYLQLMKNNNNCLNVTHKCPICKNVLESFQK</sequence>
<dbReference type="Proteomes" id="UP000035681">
    <property type="component" value="Unplaced"/>
</dbReference>
<dbReference type="AlphaFoldDB" id="A0A0K0DWL1"/>